<organism evidence="1 2">
    <name type="scientific">Alternaria alternata</name>
    <name type="common">Alternaria rot fungus</name>
    <name type="synonym">Torula alternata</name>
    <dbReference type="NCBI Taxonomy" id="5599"/>
    <lineage>
        <taxon>Eukaryota</taxon>
        <taxon>Fungi</taxon>
        <taxon>Dikarya</taxon>
        <taxon>Ascomycota</taxon>
        <taxon>Pezizomycotina</taxon>
        <taxon>Dothideomycetes</taxon>
        <taxon>Pleosporomycetidae</taxon>
        <taxon>Pleosporales</taxon>
        <taxon>Pleosporineae</taxon>
        <taxon>Pleosporaceae</taxon>
        <taxon>Alternaria</taxon>
        <taxon>Alternaria sect. Alternaria</taxon>
        <taxon>Alternaria alternata complex</taxon>
    </lineage>
</organism>
<protein>
    <submittedName>
        <fullName evidence="1">Uncharacterized protein</fullName>
    </submittedName>
</protein>
<dbReference type="KEGG" id="aalt:CC77DRAFT_436478"/>
<gene>
    <name evidence="1" type="ORF">CC77DRAFT_436478</name>
</gene>
<dbReference type="GeneID" id="29117274"/>
<sequence>MAPALRMTRSIKEKLPFFFFAFFLPMHPGGFEYPRRRQHGPAARPFSPLSFCLRRRRHECGYTVSRLIGYSFKPTSVFILHLLTAANIKTPFEDYHYSLLLTLARHPYRQLDISTPGGIRNSTMFAVSDSKYCEGNHALVLSFLFHGSFLSAPPMVVPFLIFMRPPFPTSTIFNDLLCLLHFHLPHHHPRDCCYPYSTTARHLRKDLLLHGDSRVSETKPRKNRIVLLCLPNPCSRDGW</sequence>
<proteinExistence type="predicted"/>
<dbReference type="AlphaFoldDB" id="A0A177DA17"/>
<name>A0A177DA17_ALTAL</name>
<reference evidence="1 2" key="1">
    <citation type="submission" date="2016-05" db="EMBL/GenBank/DDBJ databases">
        <title>Comparative analysis of secretome profiles of manganese(II)-oxidizing ascomycete fungi.</title>
        <authorList>
            <consortium name="DOE Joint Genome Institute"/>
            <person name="Zeiner C.A."/>
            <person name="Purvine S.O."/>
            <person name="Zink E.M."/>
            <person name="Wu S."/>
            <person name="Pasa-Tolic L."/>
            <person name="Chaput D.L."/>
            <person name="Haridas S."/>
            <person name="Grigoriev I.V."/>
            <person name="Santelli C.M."/>
            <person name="Hansel C.M."/>
        </authorList>
    </citation>
    <scope>NUCLEOTIDE SEQUENCE [LARGE SCALE GENOMIC DNA]</scope>
    <source>
        <strain evidence="1 2">SRC1lrK2f</strain>
    </source>
</reference>
<evidence type="ECO:0000313" key="2">
    <source>
        <dbReference type="Proteomes" id="UP000077248"/>
    </source>
</evidence>
<dbReference type="VEuPathDB" id="FungiDB:CC77DRAFT_436478"/>
<dbReference type="RefSeq" id="XP_018381200.1">
    <property type="nucleotide sequence ID" value="XM_018531680.1"/>
</dbReference>
<dbReference type="Proteomes" id="UP000077248">
    <property type="component" value="Unassembled WGS sequence"/>
</dbReference>
<evidence type="ECO:0000313" key="1">
    <source>
        <dbReference type="EMBL" id="OAG15779.1"/>
    </source>
</evidence>
<dbReference type="EMBL" id="KV441492">
    <property type="protein sequence ID" value="OAG15779.1"/>
    <property type="molecule type" value="Genomic_DNA"/>
</dbReference>
<keyword evidence="2" id="KW-1185">Reference proteome</keyword>
<accession>A0A177DA17</accession>